<comment type="caution">
    <text evidence="1">The sequence shown here is derived from an EMBL/GenBank/DDBJ whole genome shotgun (WGS) entry which is preliminary data.</text>
</comment>
<reference evidence="1 2" key="1">
    <citation type="submission" date="2020-10" db="EMBL/GenBank/DDBJ databases">
        <title>Sequencing the genomes of 1000 actinobacteria strains.</title>
        <authorList>
            <person name="Klenk H.-P."/>
        </authorList>
    </citation>
    <scope>NUCLEOTIDE SEQUENCE [LARGE SCALE GENOMIC DNA]</scope>
    <source>
        <strain evidence="1 2">DSM 43173</strain>
    </source>
</reference>
<gene>
    <name evidence="1" type="ORF">H4W80_000274</name>
</gene>
<evidence type="ECO:0000313" key="1">
    <source>
        <dbReference type="EMBL" id="MBE1582016.1"/>
    </source>
</evidence>
<evidence type="ECO:0000313" key="2">
    <source>
        <dbReference type="Proteomes" id="UP000633509"/>
    </source>
</evidence>
<sequence>MSATTAVGKFTRGMLMELATFESDGAREPRAETSQAT</sequence>
<dbReference type="EMBL" id="JADBEK010000001">
    <property type="protein sequence ID" value="MBE1582016.1"/>
    <property type="molecule type" value="Genomic_DNA"/>
</dbReference>
<name>A0ABR9LMY6_9ACTN</name>
<keyword evidence="2" id="KW-1185">Reference proteome</keyword>
<accession>A0ABR9LMY6</accession>
<proteinExistence type="predicted"/>
<organism evidence="1 2">
    <name type="scientific">Nonomuraea angiospora</name>
    <dbReference type="NCBI Taxonomy" id="46172"/>
    <lineage>
        <taxon>Bacteria</taxon>
        <taxon>Bacillati</taxon>
        <taxon>Actinomycetota</taxon>
        <taxon>Actinomycetes</taxon>
        <taxon>Streptosporangiales</taxon>
        <taxon>Streptosporangiaceae</taxon>
        <taxon>Nonomuraea</taxon>
    </lineage>
</organism>
<protein>
    <submittedName>
        <fullName evidence="1">Uncharacterized protein</fullName>
    </submittedName>
</protein>
<dbReference type="Proteomes" id="UP000633509">
    <property type="component" value="Unassembled WGS sequence"/>
</dbReference>